<evidence type="ECO:0000256" key="1">
    <source>
        <dbReference type="SAM" id="SignalP"/>
    </source>
</evidence>
<dbReference type="Proteomes" id="UP000430368">
    <property type="component" value="Chromosome"/>
</dbReference>
<gene>
    <name evidence="2" type="ORF">FO014_20275</name>
</gene>
<sequence length="181" mass="20126">MQVTRRLLPLMLLIPLSAPLLAMAQPEPSHSASLPQSRAPIPSQLLGQWRVTKTWPTQANACWERQQIDSVLNTQISYQPDGFSWNNQQRRSLGVVSSTVEEQEFVEDNSDADSETPAVDFAMLGIIAPAVERIAIMHTAKDSSSNTPDADEFPGATVLIKNPDTLIFSMCNVYFEAQRQR</sequence>
<proteinExistence type="predicted"/>
<feature type="signal peptide" evidence="1">
    <location>
        <begin position="1"/>
        <end position="24"/>
    </location>
</feature>
<evidence type="ECO:0000313" key="3">
    <source>
        <dbReference type="Proteomes" id="UP000430368"/>
    </source>
</evidence>
<protein>
    <submittedName>
        <fullName evidence="2">Uncharacterized protein</fullName>
    </submittedName>
</protein>
<dbReference type="EMBL" id="CP041764">
    <property type="protein sequence ID" value="QHA89136.1"/>
    <property type="molecule type" value="Genomic_DNA"/>
</dbReference>
<evidence type="ECO:0000313" key="2">
    <source>
        <dbReference type="EMBL" id="QHA89136.1"/>
    </source>
</evidence>
<dbReference type="RefSeq" id="WP_160030821.1">
    <property type="nucleotide sequence ID" value="NZ_CP041764.1"/>
</dbReference>
<keyword evidence="1" id="KW-0732">Signal</keyword>
<organism evidence="2 3">
    <name type="scientific">Serratia rhizosphaerae</name>
    <dbReference type="NCBI Taxonomy" id="2597702"/>
    <lineage>
        <taxon>Bacteria</taxon>
        <taxon>Pseudomonadati</taxon>
        <taxon>Pseudomonadota</taxon>
        <taxon>Gammaproteobacteria</taxon>
        <taxon>Enterobacterales</taxon>
        <taxon>Yersiniaceae</taxon>
        <taxon>Serratia</taxon>
    </lineage>
</organism>
<keyword evidence="3" id="KW-1185">Reference proteome</keyword>
<reference evidence="2 3" key="1">
    <citation type="submission" date="2019-07" db="EMBL/GenBank/DDBJ databases">
        <title>Serratia dokdonensis sp. nov., an elicitor of systemic resistance in Nicotiana Tabacum.</title>
        <authorList>
            <person name="Son J.-S."/>
            <person name="Hwang Y.-J."/>
            <person name="Lee S.-Y."/>
            <person name="Ghim S.-Y."/>
        </authorList>
    </citation>
    <scope>NUCLEOTIDE SEQUENCE [LARGE SCALE GENOMIC DNA]</scope>
    <source>
        <strain evidence="2 3">KUDC3025</strain>
    </source>
</reference>
<feature type="chain" id="PRO_5046483883" evidence="1">
    <location>
        <begin position="25"/>
        <end position="181"/>
    </location>
</feature>
<name>A0ABX6GS71_9GAMM</name>
<accession>A0ABX6GS71</accession>